<dbReference type="EMBL" id="PVTL01000001">
    <property type="protein sequence ID" value="PRY70504.1"/>
    <property type="molecule type" value="Genomic_DNA"/>
</dbReference>
<protein>
    <submittedName>
        <fullName evidence="2">MGT family glycosyltransferase</fullName>
    </submittedName>
</protein>
<evidence type="ECO:0000313" key="2">
    <source>
        <dbReference type="EMBL" id="PRY70504.1"/>
    </source>
</evidence>
<dbReference type="InterPro" id="IPR010610">
    <property type="entry name" value="EryCIII-like_C"/>
</dbReference>
<dbReference type="Gene3D" id="3.40.50.2000">
    <property type="entry name" value="Glycogen Phosphorylase B"/>
    <property type="match status" value="2"/>
</dbReference>
<reference evidence="2 3" key="1">
    <citation type="submission" date="2018-03" db="EMBL/GenBank/DDBJ databases">
        <title>Genomic Encyclopedia of Type Strains, Phase III (KMG-III): the genomes of soil and plant-associated and newly described type strains.</title>
        <authorList>
            <person name="Whitman W."/>
        </authorList>
    </citation>
    <scope>NUCLEOTIDE SEQUENCE [LARGE SCALE GENOMIC DNA]</scope>
    <source>
        <strain evidence="2 3">CGMCC 1.12484</strain>
    </source>
</reference>
<keyword evidence="2" id="KW-0808">Transferase</keyword>
<dbReference type="PANTHER" id="PTHR48050">
    <property type="entry name" value="STEROL 3-BETA-GLUCOSYLTRANSFERASE"/>
    <property type="match status" value="1"/>
</dbReference>
<feature type="domain" description="Erythromycin biosynthesis protein CIII-like C-terminal" evidence="1">
    <location>
        <begin position="271"/>
        <end position="374"/>
    </location>
</feature>
<dbReference type="GO" id="GO:0008194">
    <property type="term" value="F:UDP-glycosyltransferase activity"/>
    <property type="evidence" value="ECO:0007669"/>
    <property type="project" value="InterPro"/>
</dbReference>
<evidence type="ECO:0000259" key="1">
    <source>
        <dbReference type="Pfam" id="PF06722"/>
    </source>
</evidence>
<proteinExistence type="predicted"/>
<dbReference type="Proteomes" id="UP000237983">
    <property type="component" value="Unassembled WGS sequence"/>
</dbReference>
<comment type="caution">
    <text evidence="2">The sequence shown here is derived from an EMBL/GenBank/DDBJ whole genome shotgun (WGS) entry which is preliminary data.</text>
</comment>
<gene>
    <name evidence="2" type="ORF">B0I08_101640</name>
</gene>
<dbReference type="InterPro" id="IPR002213">
    <property type="entry name" value="UDP_glucos_trans"/>
</dbReference>
<dbReference type="InterPro" id="IPR050426">
    <property type="entry name" value="Glycosyltransferase_28"/>
</dbReference>
<dbReference type="PANTHER" id="PTHR48050:SF13">
    <property type="entry name" value="STEROL 3-BETA-GLUCOSYLTRANSFERASE UGT80A2"/>
    <property type="match status" value="1"/>
</dbReference>
<dbReference type="AlphaFoldDB" id="A0A2T0VJX6"/>
<accession>A0A2T0VJX6</accession>
<dbReference type="SUPFAM" id="SSF53756">
    <property type="entry name" value="UDP-Glycosyltransferase/glycogen phosphorylase"/>
    <property type="match status" value="1"/>
</dbReference>
<dbReference type="GO" id="GO:0016758">
    <property type="term" value="F:hexosyltransferase activity"/>
    <property type="evidence" value="ECO:0007669"/>
    <property type="project" value="UniProtKB-ARBA"/>
</dbReference>
<keyword evidence="3" id="KW-1185">Reference proteome</keyword>
<dbReference type="GO" id="GO:0017000">
    <property type="term" value="P:antibiotic biosynthetic process"/>
    <property type="evidence" value="ECO:0007669"/>
    <property type="project" value="UniProtKB-ARBA"/>
</dbReference>
<evidence type="ECO:0000313" key="3">
    <source>
        <dbReference type="Proteomes" id="UP000237983"/>
    </source>
</evidence>
<name>A0A2T0VJX6_9MICO</name>
<organism evidence="2 3">
    <name type="scientific">Glaciihabitans tibetensis</name>
    <dbReference type="NCBI Taxonomy" id="1266600"/>
    <lineage>
        <taxon>Bacteria</taxon>
        <taxon>Bacillati</taxon>
        <taxon>Actinomycetota</taxon>
        <taxon>Actinomycetes</taxon>
        <taxon>Micrococcales</taxon>
        <taxon>Microbacteriaceae</taxon>
        <taxon>Glaciihabitans</taxon>
    </lineage>
</organism>
<dbReference type="Pfam" id="PF06722">
    <property type="entry name" value="EryCIII-like_C"/>
    <property type="match status" value="1"/>
</dbReference>
<dbReference type="CDD" id="cd03784">
    <property type="entry name" value="GT1_Gtf-like"/>
    <property type="match status" value="1"/>
</dbReference>
<sequence length="397" mass="42669">MPPELGVARRLVDRGHRVIVLADETLTDQVRSVTEDFIPFSVSWGQFQDWRLRTPTSLLRGMVGQLFVGPAPTQARDTAAAIDRFRPDLVVASFSAVGCMIAAESRGIPFDVLLPNVYALPVEGMPPFGAGLKPAVGPLGRVRDRLATGASTALFDRYALAPINDLRATHGLDAITHSWDQLHHARRELVLTAAAFDFPAKLPQNVRYVGPILDDPTWAADDGWTLPPGNERLVLVALSSTFQDQSECIQRIADALGGLPVRGLVTTGPAIRADAIRAPKNVTVVASAPHREVLPQCDAIVTHGGHGTVMKALAAGVPLVILPHGRDQADNATRVVERGAGVTVSRRARAERIARKIAEVLDHDTYRRAAAKLGLTISTTAAAPTLIDELESIRKSD</sequence>